<dbReference type="AlphaFoldDB" id="A0A0R1P7Y9"/>
<dbReference type="GO" id="GO:0016297">
    <property type="term" value="F:fatty acyl-[ACP] hydrolase activity"/>
    <property type="evidence" value="ECO:0007669"/>
    <property type="project" value="InterPro"/>
</dbReference>
<evidence type="ECO:0000313" key="11">
    <source>
        <dbReference type="Proteomes" id="UP000051445"/>
    </source>
</evidence>
<dbReference type="InterPro" id="IPR002864">
    <property type="entry name" value="Acyl-ACP_thioesterase_NHD"/>
</dbReference>
<reference evidence="10 11" key="1">
    <citation type="journal article" date="2015" name="Genome Announc.">
        <title>Expanding the biotechnology potential of lactobacilli through comparative genomics of 213 strains and associated genera.</title>
        <authorList>
            <person name="Sun Z."/>
            <person name="Harris H.M."/>
            <person name="McCann A."/>
            <person name="Guo C."/>
            <person name="Argimon S."/>
            <person name="Zhang W."/>
            <person name="Yang X."/>
            <person name="Jeffery I.B."/>
            <person name="Cooney J.C."/>
            <person name="Kagawa T.F."/>
            <person name="Liu W."/>
            <person name="Song Y."/>
            <person name="Salvetti E."/>
            <person name="Wrobel A."/>
            <person name="Rasinkangas P."/>
            <person name="Parkhill J."/>
            <person name="Rea M.C."/>
            <person name="O'Sullivan O."/>
            <person name="Ritari J."/>
            <person name="Douillard F.P."/>
            <person name="Paul Ross R."/>
            <person name="Yang R."/>
            <person name="Briner A.E."/>
            <person name="Felis G.E."/>
            <person name="de Vos W.M."/>
            <person name="Barrangou R."/>
            <person name="Klaenhammer T.R."/>
            <person name="Caufield P.W."/>
            <person name="Cui Y."/>
            <person name="Zhang H."/>
            <person name="O'Toole P.W."/>
        </authorList>
    </citation>
    <scope>NUCLEOTIDE SEQUENCE [LARGE SCALE GENOMIC DNA]</scope>
    <source>
        <strain evidence="10 11">DSM 13145</strain>
    </source>
</reference>
<evidence type="ECO:0000256" key="3">
    <source>
        <dbReference type="ARBA" id="ARBA00022801"/>
    </source>
</evidence>
<dbReference type="Pfam" id="PF20791">
    <property type="entry name" value="Acyl-ACP_TE_C"/>
    <property type="match status" value="1"/>
</dbReference>
<dbReference type="EMBL" id="AZER01000008">
    <property type="protein sequence ID" value="KRL28380.1"/>
    <property type="molecule type" value="Genomic_DNA"/>
</dbReference>
<evidence type="ECO:0000313" key="10">
    <source>
        <dbReference type="EMBL" id="KRL28380.1"/>
    </source>
</evidence>
<dbReference type="InterPro" id="IPR045023">
    <property type="entry name" value="FATA/B"/>
</dbReference>
<evidence type="ECO:0000256" key="6">
    <source>
        <dbReference type="ARBA" id="ARBA00023098"/>
    </source>
</evidence>
<evidence type="ECO:0000256" key="5">
    <source>
        <dbReference type="ARBA" id="ARBA00022946"/>
    </source>
</evidence>
<keyword evidence="6" id="KW-0443">Lipid metabolism</keyword>
<feature type="domain" description="Acyl-ACP thioesterase N-terminal hotdog" evidence="8">
    <location>
        <begin position="5"/>
        <end position="125"/>
    </location>
</feature>
<dbReference type="PANTHER" id="PTHR31727">
    <property type="entry name" value="OLEOYL-ACYL CARRIER PROTEIN THIOESTERASE 1, CHLOROPLASTIC"/>
    <property type="match status" value="1"/>
</dbReference>
<dbReference type="Pfam" id="PF01643">
    <property type="entry name" value="Acyl-ACP_TE"/>
    <property type="match status" value="1"/>
</dbReference>
<feature type="domain" description="Acyl-ACP thioesterase-like C-terminal" evidence="9">
    <location>
        <begin position="149"/>
        <end position="240"/>
    </location>
</feature>
<proteinExistence type="inferred from homology"/>
<protein>
    <submittedName>
        <fullName evidence="10">Acyl-ACP thioesterase</fullName>
    </submittedName>
</protein>
<dbReference type="CDD" id="cd00586">
    <property type="entry name" value="4HBT"/>
    <property type="match status" value="1"/>
</dbReference>
<dbReference type="STRING" id="1423746.FD27_GL000081"/>
<comment type="similarity">
    <text evidence="1">Belongs to the acyl-ACP thioesterase family.</text>
</comment>
<keyword evidence="5" id="KW-0809">Transit peptide</keyword>
<keyword evidence="4" id="KW-0276">Fatty acid metabolism</keyword>
<evidence type="ECO:0000256" key="7">
    <source>
        <dbReference type="ARBA" id="ARBA00023160"/>
    </source>
</evidence>
<dbReference type="PATRIC" id="fig|1423746.3.peg.83"/>
<comment type="caution">
    <text evidence="10">The sequence shown here is derived from an EMBL/GenBank/DDBJ whole genome shotgun (WGS) entry which is preliminary data.</text>
</comment>
<dbReference type="InterPro" id="IPR049427">
    <property type="entry name" value="Acyl-ACP_TE_C"/>
</dbReference>
<dbReference type="Gene3D" id="3.10.129.10">
    <property type="entry name" value="Hotdog Thioesterase"/>
    <property type="match status" value="1"/>
</dbReference>
<evidence type="ECO:0000256" key="1">
    <source>
        <dbReference type="ARBA" id="ARBA00006500"/>
    </source>
</evidence>
<name>A0A0R1P7Y9_9LACO</name>
<evidence type="ECO:0000256" key="2">
    <source>
        <dbReference type="ARBA" id="ARBA00022516"/>
    </source>
</evidence>
<evidence type="ECO:0000259" key="8">
    <source>
        <dbReference type="Pfam" id="PF01643"/>
    </source>
</evidence>
<organism evidence="10 11">
    <name type="scientific">Limosilactobacillus frumenti DSM 13145</name>
    <dbReference type="NCBI Taxonomy" id="1423746"/>
    <lineage>
        <taxon>Bacteria</taxon>
        <taxon>Bacillati</taxon>
        <taxon>Bacillota</taxon>
        <taxon>Bacilli</taxon>
        <taxon>Lactobacillales</taxon>
        <taxon>Lactobacillaceae</taxon>
        <taxon>Limosilactobacillus</taxon>
    </lineage>
</organism>
<keyword evidence="3" id="KW-0378">Hydrolase</keyword>
<accession>A0A0R1P7Y9</accession>
<keyword evidence="2" id="KW-0444">Lipid biosynthesis</keyword>
<keyword evidence="7" id="KW-0275">Fatty acid biosynthesis</keyword>
<dbReference type="SUPFAM" id="SSF54637">
    <property type="entry name" value="Thioesterase/thiol ester dehydrase-isomerase"/>
    <property type="match status" value="2"/>
</dbReference>
<dbReference type="GO" id="GO:0000036">
    <property type="term" value="F:acyl carrier activity"/>
    <property type="evidence" value="ECO:0007669"/>
    <property type="project" value="TreeGrafter"/>
</dbReference>
<evidence type="ECO:0000256" key="4">
    <source>
        <dbReference type="ARBA" id="ARBA00022832"/>
    </source>
</evidence>
<keyword evidence="11" id="KW-1185">Reference proteome</keyword>
<sequence>MDHLLTYYECDETGHPTMSMLLSMFSTVSNAHETFLGIDKQTVLSTGGAWVITGYAGSLEKELPHFGEHVVLGTRAVAYNRFFALREFWLRSVDGKILAKAQCQFVFMDLTARKLESIPPQLIKPFHSPEMKRLPRIRRPHDLTENEPTHHVNYRVRFFDIDANHHVNNARYFDWLLAPLGDDFLRQHRVKSFAIQYNHEVRPQQVVTSVFTKQENDGHLTSQHQITIDYKECTKADFEWY</sequence>
<dbReference type="PANTHER" id="PTHR31727:SF6">
    <property type="entry name" value="OLEOYL-ACYL CARRIER PROTEIN THIOESTERASE 1, CHLOROPLASTIC"/>
    <property type="match status" value="1"/>
</dbReference>
<dbReference type="Proteomes" id="UP000051445">
    <property type="component" value="Unassembled WGS sequence"/>
</dbReference>
<dbReference type="InterPro" id="IPR029069">
    <property type="entry name" value="HotDog_dom_sf"/>
</dbReference>
<gene>
    <name evidence="10" type="ORF">FD27_GL000081</name>
</gene>
<evidence type="ECO:0000259" key="9">
    <source>
        <dbReference type="Pfam" id="PF20791"/>
    </source>
</evidence>